<name>A0ACD4PHN5_9BACT</name>
<accession>A0ACD4PHN5</accession>
<evidence type="ECO:0000313" key="1">
    <source>
        <dbReference type="EMBL" id="WBP84133.1"/>
    </source>
</evidence>
<protein>
    <submittedName>
        <fullName evidence="1">S8 family serine peptidase</fullName>
    </submittedName>
</protein>
<organism evidence="1 2">
    <name type="scientific">Mycoplasmopsis edwardii</name>
    <dbReference type="NCBI Taxonomy" id="53558"/>
    <lineage>
        <taxon>Bacteria</taxon>
        <taxon>Bacillati</taxon>
        <taxon>Mycoplasmatota</taxon>
        <taxon>Mycoplasmoidales</taxon>
        <taxon>Metamycoplasmataceae</taxon>
        <taxon>Mycoplasmopsis</taxon>
    </lineage>
</organism>
<gene>
    <name evidence="1" type="ORF">Me_995_000085</name>
</gene>
<proteinExistence type="predicted"/>
<evidence type="ECO:0000313" key="2">
    <source>
        <dbReference type="Proteomes" id="UP001213039"/>
    </source>
</evidence>
<sequence length="821" mass="95764">MKKLRLNMKHLFKLPFSIAPIILFVPTISLKSANNTNEDKAHEIIKKMFVPYYRRLGLEFDVKNNSYHSPTEYDKVGIIEVNTFETGNLIHKKNPYFKFTNLSSEGEKGKHPFAVSSIIGTDIGINKNAHIFYDTAINKTYVDAVKNMYNNYGVKIFNLSIGQPDLPELITEKYKSFITDDLEKIKEKGFNLEDENIFDELNTLFKISLSFFYYIYNKNPKLQNTLSFNFYKKNKELDDFAKKNNIKVIFSAGNENVLVNNVWKNIFKDSLDKGYIDSISFESISKWVDKFIKKAGLNSKIIDSQDKKWYTKRVKNIILLNKVLKSNFLNKNIFISSEDFFNNDIRVKGIKSGIIKYQSTLSFSNLITVGAVNSLNIPLNFSSYSEMDYDNLPFISAYGENSKIQDESYIKYKIQVNKKKFLKNRSENSLNSNEKIELNNKINEWTKEAISETRSSLYEEFKKYGHNNDEIEYLSKFAGTSMAAPLVTGMISLLQSQLNKDLTINEVKILLSASSNYSSTSAKKYSFFEDFYDSNFKEYWRKNNSKNKTGFGIPKYFKMKKIMKEKSLKGLGVALLSNLDINSHSSNTEEIEIAPNFDNINVTVSATVKDKFINVSKKYKGNKIEEIYKILNSHFEKESSIIKEKNEIISKKEKAYIQNNKINILDSDIFSPGLTIDELNDKYSFREKEVNYFDLYTYLSMVKSIPESDLTINSERTKISISENSSVERVNFGHYDRVISAKIFNKILFTDLNKLLSIIEKNLWEKNKLLLKNIKNKYEREIKEKEIKAEINSYKEVFYSFYKDYIRENWEFHWFINEDDE</sequence>
<reference evidence="1" key="1">
    <citation type="submission" date="2022-12" db="EMBL/GenBank/DDBJ databases">
        <authorList>
            <consortium name="Asia Pacific Centre for Animal Health"/>
            <person name="Klose S.M."/>
            <person name="Legione A.R."/>
            <person name="Monotti I."/>
            <person name="Bushell R."/>
            <person name="Marenda M.S."/>
            <person name="Sugiyama T."/>
            <person name="Browning G.F."/>
            <person name="Vaz P.K."/>
        </authorList>
    </citation>
    <scope>NUCLEOTIDE SEQUENCE</scope>
    <source>
        <strain evidence="1">Felid995</strain>
    </source>
</reference>
<dbReference type="EMBL" id="CP114370">
    <property type="protein sequence ID" value="WBP84133.1"/>
    <property type="molecule type" value="Genomic_DNA"/>
</dbReference>
<dbReference type="Proteomes" id="UP001213039">
    <property type="component" value="Chromosome"/>
</dbReference>
<keyword evidence="2" id="KW-1185">Reference proteome</keyword>